<accession>A0ABS0Y2U5</accession>
<keyword evidence="2" id="KW-1133">Transmembrane helix</keyword>
<feature type="region of interest" description="Disordered" evidence="1">
    <location>
        <begin position="1"/>
        <end position="32"/>
    </location>
</feature>
<evidence type="ECO:0000313" key="3">
    <source>
        <dbReference type="EMBL" id="MBJ6126617.1"/>
    </source>
</evidence>
<keyword evidence="2" id="KW-0472">Membrane</keyword>
<feature type="compositionally biased region" description="Basic and acidic residues" evidence="1">
    <location>
        <begin position="1"/>
        <end position="26"/>
    </location>
</feature>
<evidence type="ECO:0000256" key="2">
    <source>
        <dbReference type="SAM" id="Phobius"/>
    </source>
</evidence>
<comment type="caution">
    <text evidence="3">The sequence shown here is derived from an EMBL/GenBank/DDBJ whole genome shotgun (WGS) entry which is preliminary data.</text>
</comment>
<name>A0ABS0Y2U5_9HYPH</name>
<dbReference type="EMBL" id="JAELXT010000014">
    <property type="protein sequence ID" value="MBJ6126617.1"/>
    <property type="molecule type" value="Genomic_DNA"/>
</dbReference>
<evidence type="ECO:0000256" key="1">
    <source>
        <dbReference type="SAM" id="MobiDB-lite"/>
    </source>
</evidence>
<protein>
    <recommendedName>
        <fullName evidence="5">DUF3618 domain-containing protein</fullName>
    </recommendedName>
</protein>
<keyword evidence="2" id="KW-0812">Transmembrane</keyword>
<feature type="transmembrane region" description="Helical" evidence="2">
    <location>
        <begin position="71"/>
        <end position="90"/>
    </location>
</feature>
<gene>
    <name evidence="3" type="ORF">JAO75_14510</name>
</gene>
<keyword evidence="4" id="KW-1185">Reference proteome</keyword>
<evidence type="ECO:0008006" key="5">
    <source>
        <dbReference type="Google" id="ProtNLM"/>
    </source>
</evidence>
<dbReference type="RefSeq" id="WP_199049853.1">
    <property type="nucleotide sequence ID" value="NZ_JAELXT010000014.1"/>
</dbReference>
<organism evidence="3 4">
    <name type="scientific">Microvirga splendida</name>
    <dbReference type="NCBI Taxonomy" id="2795727"/>
    <lineage>
        <taxon>Bacteria</taxon>
        <taxon>Pseudomonadati</taxon>
        <taxon>Pseudomonadota</taxon>
        <taxon>Alphaproteobacteria</taxon>
        <taxon>Hyphomicrobiales</taxon>
        <taxon>Methylobacteriaceae</taxon>
        <taxon>Microvirga</taxon>
    </lineage>
</organism>
<proteinExistence type="predicted"/>
<reference evidence="4" key="1">
    <citation type="submission" date="2020-12" db="EMBL/GenBank/DDBJ databases">
        <title>Hymenobacter sp.</title>
        <authorList>
            <person name="Kim M.K."/>
        </authorList>
    </citation>
    <scope>NUCLEOTIDE SEQUENCE [LARGE SCALE GENOMIC DNA]</scope>
    <source>
        <strain evidence="4">BT325</strain>
    </source>
</reference>
<dbReference type="Proteomes" id="UP000620670">
    <property type="component" value="Unassembled WGS sequence"/>
</dbReference>
<evidence type="ECO:0000313" key="4">
    <source>
        <dbReference type="Proteomes" id="UP000620670"/>
    </source>
</evidence>
<sequence>MNDREREAREAAEAREALERVQRDTDTLGSSAMARMGRRAGDHFGGRDAIGSAADGGTDPIELWGRRIGRILSLIGVVILGLWLLVQLEIL</sequence>